<dbReference type="InterPro" id="IPR036709">
    <property type="entry name" value="Autotransporte_beta_dom_sf"/>
</dbReference>
<reference evidence="3 4" key="1">
    <citation type="submission" date="2016-10" db="EMBL/GenBank/DDBJ databases">
        <title>Genome Sequence of Pseudomonas putida GM4FR.</title>
        <authorList>
            <person name="Poehlein A."/>
            <person name="Wemheuer F."/>
            <person name="Hollensteiner J."/>
            <person name="Wemheuer B."/>
        </authorList>
    </citation>
    <scope>NUCLEOTIDE SEQUENCE [LARGE SCALE GENOMIC DNA]</scope>
    <source>
        <strain evidence="3 4">GM4FR</strain>
    </source>
</reference>
<sequence length="994" mass="101226">MLFTPHRLALCVALASASFAPTLFAKDYSITSATTDTLELKKGDNLSISAKGSIVSSKDDGVILPKHTSGTTMTVDNAGIIRSTKDRGIDTKDEGEDVSAYVINNRAGALIQGANDGLRFQTNPTAGGTLKITNAGTIESIGDGQAIDLETLNNVKFTTTITNEATGVIHAVGNDAIKTGSNATVINRGLITTDTAPQDKDGKDQKFDGIKIGTSTGVTVYNYGTVTADRHGIDLKTDATLYNYGSVTGRNGSGFGSDGSGTVFNYAGGVITGAIADGKINGDGDGVDIDNVGHIYNEGTIQGLGAKGVDSGGRPNGSEGIAMGGGTIVNTSTGIIRSTDNGILVDDGAEGPGVESTRITNAGLIEGHGGFGIKLIGPYDDTVINSGLISGGNGLALSMGAGNDTLIVNTGGRFKGLVDGGDGIDTLTLDGTGSFGNSANFEKLVVSGGSWTLSSTNDFSQGGTVTSGATLVNQGSILGAMTVDQGGVYAGGGSVGGLTVNGSMLTNTGLGVAKVNGDLSFGSGSSLVYGVNADGSSAPISVTGTAHLNGATLNVAPSSGEYPWKSQYTVLTAGAVDGTFGKVTSDYAFLTPTLSYSATSVGLTYTRNDVAFEQYTQTGNGAAAARSLGSLGSNSRLYSALLNTSTGTASSAIEQLSGSNTANLAAATLSGSAQVGSTMLGAMQSMGSNAGLLVGMNEQDTPMLAATGVPQGLRNLNDPNARSRLWVQALGSYGKVDGSHGGSELEQRTGGGVLGLDWAAGSDWRLGVLGGYSSTRLDATGLDGKVNSWHAGVYAMRQSGPLALRLGAAYSAHKGDSKRDVAFGSFDERLKGDYDADSQQAFAELGYAMGSGRLSAEPFANLGYQRYHRDGYREKGGDAALAVDSDTQDNVSSTFGVRLAHLGMLDNGMSLTPRASLGWRHVYGDVDTRTRQAFIAGGDAFSVEGSALDRDSLVVEAGLELGVSATQSVGLGYNGELGSNSRNHALVGQWQMKF</sequence>
<dbReference type="SMART" id="SM00869">
    <property type="entry name" value="Autotransporter"/>
    <property type="match status" value="1"/>
</dbReference>
<organism evidence="3 4">
    <name type="scientific">Pseudomonas putida</name>
    <name type="common">Arthrobacter siderocapsulatus</name>
    <dbReference type="NCBI Taxonomy" id="303"/>
    <lineage>
        <taxon>Bacteria</taxon>
        <taxon>Pseudomonadati</taxon>
        <taxon>Pseudomonadota</taxon>
        <taxon>Gammaproteobacteria</taxon>
        <taxon>Pseudomonadales</taxon>
        <taxon>Pseudomonadaceae</taxon>
        <taxon>Pseudomonas</taxon>
    </lineage>
</organism>
<gene>
    <name evidence="3" type="ORF">PSEMO_46940</name>
</gene>
<dbReference type="InterPro" id="IPR011050">
    <property type="entry name" value="Pectin_lyase_fold/virulence"/>
</dbReference>
<dbReference type="AlphaFoldDB" id="A0A1Q9QYQ6"/>
<dbReference type="EMBL" id="MKZO01000047">
    <property type="protein sequence ID" value="OLS60283.1"/>
    <property type="molecule type" value="Genomic_DNA"/>
</dbReference>
<dbReference type="NCBIfam" id="TIGR01414">
    <property type="entry name" value="autotrans_barl"/>
    <property type="match status" value="1"/>
</dbReference>
<keyword evidence="3" id="KW-0645">Protease</keyword>
<accession>A0A1Q9QYQ6</accession>
<evidence type="ECO:0000259" key="2">
    <source>
        <dbReference type="PROSITE" id="PS51208"/>
    </source>
</evidence>
<dbReference type="OrthoDB" id="5760545at2"/>
<name>A0A1Q9QYQ6_PSEPU</name>
<keyword evidence="3" id="KW-0378">Hydrolase</keyword>
<evidence type="ECO:0000313" key="3">
    <source>
        <dbReference type="EMBL" id="OLS60283.1"/>
    </source>
</evidence>
<keyword evidence="1" id="KW-0732">Signal</keyword>
<dbReference type="Gene3D" id="2.40.128.130">
    <property type="entry name" value="Autotransporter beta-domain"/>
    <property type="match status" value="1"/>
</dbReference>
<feature type="signal peptide" evidence="1">
    <location>
        <begin position="1"/>
        <end position="25"/>
    </location>
</feature>
<dbReference type="InterPro" id="IPR006315">
    <property type="entry name" value="OM_autotransptr_brl_dom"/>
</dbReference>
<dbReference type="InterPro" id="IPR005546">
    <property type="entry name" value="Autotransporte_beta"/>
</dbReference>
<evidence type="ECO:0000256" key="1">
    <source>
        <dbReference type="SAM" id="SignalP"/>
    </source>
</evidence>
<dbReference type="GO" id="GO:0019867">
    <property type="term" value="C:outer membrane"/>
    <property type="evidence" value="ECO:0007669"/>
    <property type="project" value="InterPro"/>
</dbReference>
<dbReference type="Pfam" id="PF03797">
    <property type="entry name" value="Autotransporter"/>
    <property type="match status" value="1"/>
</dbReference>
<dbReference type="EC" id="3.4.21.-" evidence="3"/>
<dbReference type="SUPFAM" id="SSF103515">
    <property type="entry name" value="Autotransporter"/>
    <property type="match status" value="1"/>
</dbReference>
<dbReference type="PROSITE" id="PS51208">
    <property type="entry name" value="AUTOTRANSPORTER"/>
    <property type="match status" value="1"/>
</dbReference>
<protein>
    <submittedName>
        <fullName evidence="3">Extracellular serine protease</fullName>
        <ecNumber evidence="3">3.4.21.-</ecNumber>
    </submittedName>
</protein>
<evidence type="ECO:0000313" key="4">
    <source>
        <dbReference type="Proteomes" id="UP000186736"/>
    </source>
</evidence>
<comment type="caution">
    <text evidence="3">The sequence shown here is derived from an EMBL/GenBank/DDBJ whole genome shotgun (WGS) entry which is preliminary data.</text>
</comment>
<feature type="chain" id="PRO_5012615909" evidence="1">
    <location>
        <begin position="26"/>
        <end position="994"/>
    </location>
</feature>
<dbReference type="GO" id="GO:0006508">
    <property type="term" value="P:proteolysis"/>
    <property type="evidence" value="ECO:0007669"/>
    <property type="project" value="UniProtKB-KW"/>
</dbReference>
<dbReference type="Proteomes" id="UP000186736">
    <property type="component" value="Unassembled WGS sequence"/>
</dbReference>
<dbReference type="RefSeq" id="WP_075805407.1">
    <property type="nucleotide sequence ID" value="NZ_MKZO01000047.1"/>
</dbReference>
<proteinExistence type="predicted"/>
<dbReference type="SUPFAM" id="SSF51126">
    <property type="entry name" value="Pectin lyase-like"/>
    <property type="match status" value="1"/>
</dbReference>
<feature type="domain" description="Autotransporter" evidence="2">
    <location>
        <begin position="718"/>
        <end position="994"/>
    </location>
</feature>
<dbReference type="GO" id="GO:0008233">
    <property type="term" value="F:peptidase activity"/>
    <property type="evidence" value="ECO:0007669"/>
    <property type="project" value="UniProtKB-KW"/>
</dbReference>